<dbReference type="GO" id="GO:0098712">
    <property type="term" value="P:L-glutamate import across plasma membrane"/>
    <property type="evidence" value="ECO:0007669"/>
    <property type="project" value="TreeGrafter"/>
</dbReference>
<feature type="transmembrane region" description="Helical" evidence="11">
    <location>
        <begin position="240"/>
        <end position="259"/>
    </location>
</feature>
<evidence type="ECO:0000256" key="7">
    <source>
        <dbReference type="ARBA" id="ARBA00023180"/>
    </source>
</evidence>
<feature type="transmembrane region" description="Helical" evidence="11">
    <location>
        <begin position="91"/>
        <end position="115"/>
    </location>
</feature>
<evidence type="ECO:0000256" key="6">
    <source>
        <dbReference type="ARBA" id="ARBA00023136"/>
    </source>
</evidence>
<dbReference type="GO" id="GO:0070778">
    <property type="term" value="P:L-aspartate transmembrane transport"/>
    <property type="evidence" value="ECO:0007669"/>
    <property type="project" value="TreeGrafter"/>
</dbReference>
<dbReference type="InterPro" id="IPR001991">
    <property type="entry name" value="Na-dicarboxylate_symporter"/>
</dbReference>
<dbReference type="FunFam" id="1.10.3860.10:FF:000002">
    <property type="entry name" value="Amino acid transporter"/>
    <property type="match status" value="1"/>
</dbReference>
<protein>
    <recommendedName>
        <fullName evidence="11">Amino acid transporter</fullName>
    </recommendedName>
</protein>
<dbReference type="Gene3D" id="1.10.3860.10">
    <property type="entry name" value="Sodium:dicarboxylate symporter"/>
    <property type="match status" value="1"/>
</dbReference>
<dbReference type="PANTHER" id="PTHR11958">
    <property type="entry name" value="SODIUM/DICARBOXYLATE SYMPORTER-RELATED"/>
    <property type="match status" value="1"/>
</dbReference>
<evidence type="ECO:0000313" key="13">
    <source>
        <dbReference type="Proteomes" id="UP000465112"/>
    </source>
</evidence>
<dbReference type="GO" id="GO:0005313">
    <property type="term" value="F:L-glutamate transmembrane transporter activity"/>
    <property type="evidence" value="ECO:0007669"/>
    <property type="project" value="TreeGrafter"/>
</dbReference>
<evidence type="ECO:0000256" key="2">
    <source>
        <dbReference type="ARBA" id="ARBA00022448"/>
    </source>
</evidence>
<evidence type="ECO:0000256" key="9">
    <source>
        <dbReference type="ARBA" id="ARBA00048715"/>
    </source>
</evidence>
<evidence type="ECO:0000256" key="10">
    <source>
        <dbReference type="ARBA" id="ARBA00049118"/>
    </source>
</evidence>
<keyword evidence="4 11" id="KW-0769">Symport</keyword>
<evidence type="ECO:0000256" key="11">
    <source>
        <dbReference type="RuleBase" id="RU361216"/>
    </source>
</evidence>
<dbReference type="AlphaFoldDB" id="A0A6A5ECL2"/>
<keyword evidence="5 11" id="KW-1133">Transmembrane helix</keyword>
<evidence type="ECO:0000256" key="1">
    <source>
        <dbReference type="ARBA" id="ARBA00004141"/>
    </source>
</evidence>
<comment type="catalytic activity">
    <reaction evidence="8">
        <text>K(+)(in) + L-glutamate(out) + 3 Na(+)(out) + H(+)(out) = K(+)(out) + L-glutamate(in) + 3 Na(+)(in) + H(+)(in)</text>
        <dbReference type="Rhea" id="RHEA:70699"/>
        <dbReference type="ChEBI" id="CHEBI:15378"/>
        <dbReference type="ChEBI" id="CHEBI:29101"/>
        <dbReference type="ChEBI" id="CHEBI:29103"/>
        <dbReference type="ChEBI" id="CHEBI:29985"/>
    </reaction>
</comment>
<feature type="transmembrane region" description="Helical" evidence="11">
    <location>
        <begin position="127"/>
        <end position="149"/>
    </location>
</feature>
<sequence length="589" mass="63790">MYVALTSTPTEMNANSMPKQVEVRMHESHLEPIEARPQSKCANICSKMFKNLLLTLTILGVILGAVSGMLLRVASPIHPDIVMVIAFPGDILMRMLKMLILPLIISSLITGLAGLDAKSSGRLGTRAMVYYMTTTVIAAVLGVILVLVIHPGNPKLKENLGEGEKNDEVSSLDAFFDLIRNLFPENLVQACFQQIQTVTKKVEVVIEEDVNATTMEGLVANITKDPQFIVKKSLQFKSGMNVLGLIGFFIAFGICMGKMGEKARLMLEFFSILNEIVMKLVICIMWYSPFGIACLICGKIISIKDLEVVGRQLGMYMVTVIIGLIIHGAIFLPAIYFAIVRKNPFTFFLGIFQAWITALGTASSAGTLPVTFRCLEENLGIDKRVTRFVLPVGATINMDGTALYEAVAAIFIAQMNGIILDPGQIITVSLTATLASVGAASIPSAGLVTMLLILTAVGLPTQDISLLVAVDWLLDRFRTSVNVVGDSYGAGIVYHLSKAELEELDAHAAKSDDIEMMTKTQSYYDDMKNHRENNSNQCVLTSTATASTTSTATPTANNSVVVDECKVTSATNGSAAECTLVEEGPWKHE</sequence>
<keyword evidence="3 11" id="KW-0812">Transmembrane</keyword>
<accession>A0A6A5ECL2</accession>
<keyword evidence="6 11" id="KW-0472">Membrane</keyword>
<keyword evidence="7" id="KW-0325">Glycoprotein</keyword>
<feature type="transmembrane region" description="Helical" evidence="11">
    <location>
        <begin position="52"/>
        <end position="71"/>
    </location>
</feature>
<dbReference type="PANTHER" id="PTHR11958:SF93">
    <property type="entry name" value="EXCITATORY AMINO ACID TRANSPORTER 2"/>
    <property type="match status" value="1"/>
</dbReference>
<evidence type="ECO:0000256" key="5">
    <source>
        <dbReference type="ARBA" id="ARBA00022989"/>
    </source>
</evidence>
<dbReference type="OrthoDB" id="5877963at2759"/>
<dbReference type="PROSITE" id="PS00713">
    <property type="entry name" value="NA_DICARBOXYL_SYMP_1"/>
    <property type="match status" value="1"/>
</dbReference>
<keyword evidence="13" id="KW-1185">Reference proteome</keyword>
<dbReference type="GO" id="GO:0015501">
    <property type="term" value="F:glutamate:sodium symporter activity"/>
    <property type="evidence" value="ECO:0007669"/>
    <property type="project" value="TreeGrafter"/>
</dbReference>
<feature type="transmembrane region" description="Helical" evidence="11">
    <location>
        <begin position="346"/>
        <end position="368"/>
    </location>
</feature>
<dbReference type="PRINTS" id="PR00173">
    <property type="entry name" value="EDTRNSPORT"/>
</dbReference>
<evidence type="ECO:0000256" key="3">
    <source>
        <dbReference type="ARBA" id="ARBA00022692"/>
    </source>
</evidence>
<comment type="similarity">
    <text evidence="11">Belongs to the dicarboxylate/amino acid:cation symporter (DAACS) (TC 2.A.23) family.</text>
</comment>
<dbReference type="GO" id="GO:0015175">
    <property type="term" value="F:neutral L-amino acid transmembrane transporter activity"/>
    <property type="evidence" value="ECO:0007669"/>
    <property type="project" value="TreeGrafter"/>
</dbReference>
<comment type="catalytic activity">
    <reaction evidence="9">
        <text>K(+)(in) + L-aspartate(out) + 3 Na(+)(out) + H(+)(out) = K(+)(out) + L-aspartate(in) + 3 Na(+)(in) + H(+)(in)</text>
        <dbReference type="Rhea" id="RHEA:70851"/>
        <dbReference type="ChEBI" id="CHEBI:15378"/>
        <dbReference type="ChEBI" id="CHEBI:29101"/>
        <dbReference type="ChEBI" id="CHEBI:29103"/>
        <dbReference type="ChEBI" id="CHEBI:29991"/>
    </reaction>
</comment>
<evidence type="ECO:0000256" key="8">
    <source>
        <dbReference type="ARBA" id="ARBA00047601"/>
    </source>
</evidence>
<dbReference type="GO" id="GO:0005886">
    <property type="term" value="C:plasma membrane"/>
    <property type="evidence" value="ECO:0007669"/>
    <property type="project" value="TreeGrafter"/>
</dbReference>
<comment type="catalytic activity">
    <reaction evidence="10">
        <text>D-aspartate(out) + K(+)(in) + 3 Na(+)(out) + H(+)(out) = D-aspartate(in) + K(+)(out) + 3 Na(+)(in) + H(+)(in)</text>
        <dbReference type="Rhea" id="RHEA:71379"/>
        <dbReference type="ChEBI" id="CHEBI:15378"/>
        <dbReference type="ChEBI" id="CHEBI:29101"/>
        <dbReference type="ChEBI" id="CHEBI:29103"/>
        <dbReference type="ChEBI" id="CHEBI:29990"/>
    </reaction>
</comment>
<evidence type="ECO:0000313" key="12">
    <source>
        <dbReference type="EMBL" id="KAF1387027.1"/>
    </source>
</evidence>
<keyword evidence="2 11" id="KW-0813">Transport</keyword>
<comment type="caution">
    <text evidence="12">The sequence shown here is derived from an EMBL/GenBank/DDBJ whole genome shotgun (WGS) entry which is preliminary data.</text>
</comment>
<reference evidence="12 13" key="1">
    <citation type="submission" date="2019-06" db="EMBL/GenBank/DDBJ databases">
        <title>A chromosome-scale genome assembly of the European perch, Perca fluviatilis.</title>
        <authorList>
            <person name="Roques C."/>
            <person name="Zahm M."/>
            <person name="Cabau C."/>
            <person name="Klopp C."/>
            <person name="Bouchez O."/>
            <person name="Donnadieu C."/>
            <person name="Kuhl H."/>
            <person name="Gislard M."/>
            <person name="Guendouz S."/>
            <person name="Journot L."/>
            <person name="Haffray P."/>
            <person name="Bestin A."/>
            <person name="Morvezen R."/>
            <person name="Feron R."/>
            <person name="Wen M."/>
            <person name="Jouanno E."/>
            <person name="Herpin A."/>
            <person name="Schartl M."/>
            <person name="Postlethwait J."/>
            <person name="Schaerlinger B."/>
            <person name="Chardard D."/>
            <person name="Lecocq T."/>
            <person name="Poncet C."/>
            <person name="Jaffrelo L."/>
            <person name="Lampietro C."/>
            <person name="Guiguen Y."/>
        </authorList>
    </citation>
    <scope>NUCLEOTIDE SEQUENCE [LARGE SCALE GENOMIC DNA]</scope>
    <source>
        <tissue evidence="12">Blood</tissue>
    </source>
</reference>
<dbReference type="InterPro" id="IPR018107">
    <property type="entry name" value="Na-dicarboxylate_symporter_CS"/>
</dbReference>
<dbReference type="SUPFAM" id="SSF118215">
    <property type="entry name" value="Proton glutamate symport protein"/>
    <property type="match status" value="1"/>
</dbReference>
<proteinExistence type="inferred from homology"/>
<comment type="subcellular location">
    <subcellularLocation>
        <location evidence="1 11">Membrane</location>
        <topology evidence="1 11">Multi-pass membrane protein</topology>
    </subcellularLocation>
</comment>
<dbReference type="Pfam" id="PF00375">
    <property type="entry name" value="SDF"/>
    <property type="match status" value="1"/>
</dbReference>
<evidence type="ECO:0000256" key="4">
    <source>
        <dbReference type="ARBA" id="ARBA00022847"/>
    </source>
</evidence>
<feature type="transmembrane region" description="Helical" evidence="11">
    <location>
        <begin position="313"/>
        <end position="339"/>
    </location>
</feature>
<gene>
    <name evidence="12" type="ORF">PFLUV_G00101010</name>
</gene>
<dbReference type="InterPro" id="IPR050746">
    <property type="entry name" value="DAACS"/>
</dbReference>
<organism evidence="12 13">
    <name type="scientific">Perca fluviatilis</name>
    <name type="common">European perch</name>
    <dbReference type="NCBI Taxonomy" id="8168"/>
    <lineage>
        <taxon>Eukaryota</taxon>
        <taxon>Metazoa</taxon>
        <taxon>Chordata</taxon>
        <taxon>Craniata</taxon>
        <taxon>Vertebrata</taxon>
        <taxon>Euteleostomi</taxon>
        <taxon>Actinopterygii</taxon>
        <taxon>Neopterygii</taxon>
        <taxon>Teleostei</taxon>
        <taxon>Neoteleostei</taxon>
        <taxon>Acanthomorphata</taxon>
        <taxon>Eupercaria</taxon>
        <taxon>Perciformes</taxon>
        <taxon>Percoidei</taxon>
        <taxon>Percidae</taxon>
        <taxon>Percinae</taxon>
        <taxon>Perca</taxon>
    </lineage>
</organism>
<name>A0A6A5ECL2_PERFL</name>
<dbReference type="EMBL" id="VHII01000008">
    <property type="protein sequence ID" value="KAF1387027.1"/>
    <property type="molecule type" value="Genomic_DNA"/>
</dbReference>
<dbReference type="PROSITE" id="PS00714">
    <property type="entry name" value="NA_DICARBOXYL_SYMP_2"/>
    <property type="match status" value="1"/>
</dbReference>
<dbReference type="InterPro" id="IPR036458">
    <property type="entry name" value="Na:dicarbo_symporter_sf"/>
</dbReference>
<feature type="transmembrane region" description="Helical" evidence="11">
    <location>
        <begin position="280"/>
        <end position="301"/>
    </location>
</feature>
<dbReference type="Proteomes" id="UP000465112">
    <property type="component" value="Chromosome 8"/>
</dbReference>